<dbReference type="GO" id="GO:0005634">
    <property type="term" value="C:nucleus"/>
    <property type="evidence" value="ECO:0007669"/>
    <property type="project" value="UniProtKB-SubCell"/>
</dbReference>
<reference evidence="12" key="1">
    <citation type="journal article" date="2018" name="Nat. Microbiol.">
        <title>Leveraging single-cell genomics to expand the fungal tree of life.</title>
        <authorList>
            <person name="Ahrendt S.R."/>
            <person name="Quandt C.A."/>
            <person name="Ciobanu D."/>
            <person name="Clum A."/>
            <person name="Salamov A."/>
            <person name="Andreopoulos B."/>
            <person name="Cheng J.F."/>
            <person name="Woyke T."/>
            <person name="Pelin A."/>
            <person name="Henrissat B."/>
            <person name="Reynolds N.K."/>
            <person name="Benny G.L."/>
            <person name="Smith M.E."/>
            <person name="James T.Y."/>
            <person name="Grigoriev I.V."/>
        </authorList>
    </citation>
    <scope>NUCLEOTIDE SEQUENCE [LARGE SCALE GENOMIC DNA]</scope>
    <source>
        <strain evidence="12">RSA 468</strain>
    </source>
</reference>
<organism evidence="11 12">
    <name type="scientific">Dimargaris cristalligena</name>
    <dbReference type="NCBI Taxonomy" id="215637"/>
    <lineage>
        <taxon>Eukaryota</taxon>
        <taxon>Fungi</taxon>
        <taxon>Fungi incertae sedis</taxon>
        <taxon>Zoopagomycota</taxon>
        <taxon>Kickxellomycotina</taxon>
        <taxon>Dimargaritomycetes</taxon>
        <taxon>Dimargaritales</taxon>
        <taxon>Dimargaritaceae</taxon>
        <taxon>Dimargaris</taxon>
    </lineage>
</organism>
<feature type="domain" description="Exonuclease" evidence="10">
    <location>
        <begin position="1"/>
        <end position="158"/>
    </location>
</feature>
<dbReference type="GO" id="GO:0008408">
    <property type="term" value="F:3'-5' exonuclease activity"/>
    <property type="evidence" value="ECO:0007669"/>
    <property type="project" value="InterPro"/>
</dbReference>
<evidence type="ECO:0000256" key="1">
    <source>
        <dbReference type="ARBA" id="ARBA00004123"/>
    </source>
</evidence>
<evidence type="ECO:0000256" key="6">
    <source>
        <dbReference type="ARBA" id="ARBA00022801"/>
    </source>
</evidence>
<dbReference type="EMBL" id="ML003367">
    <property type="protein sequence ID" value="RKP34087.1"/>
    <property type="molecule type" value="Genomic_DNA"/>
</dbReference>
<proteinExistence type="inferred from homology"/>
<dbReference type="InterPro" id="IPR013520">
    <property type="entry name" value="Ribonucl_H"/>
</dbReference>
<dbReference type="Gene3D" id="3.30.420.10">
    <property type="entry name" value="Ribonuclease H-like superfamily/Ribonuclease H"/>
    <property type="match status" value="1"/>
</dbReference>
<protein>
    <recommendedName>
        <fullName evidence="3">RNA exonuclease 4</fullName>
    </recommendedName>
</protein>
<name>A0A4P9ZLD5_9FUNG</name>
<dbReference type="InterPro" id="IPR047021">
    <property type="entry name" value="REXO1/3/4-like"/>
</dbReference>
<keyword evidence="12" id="KW-1185">Reference proteome</keyword>
<dbReference type="Pfam" id="PF00929">
    <property type="entry name" value="RNase_T"/>
    <property type="match status" value="1"/>
</dbReference>
<dbReference type="SMART" id="SM00479">
    <property type="entry name" value="EXOIII"/>
    <property type="match status" value="1"/>
</dbReference>
<dbReference type="AlphaFoldDB" id="A0A4P9ZLD5"/>
<evidence type="ECO:0000313" key="11">
    <source>
        <dbReference type="EMBL" id="RKP34087.1"/>
    </source>
</evidence>
<evidence type="ECO:0000256" key="3">
    <source>
        <dbReference type="ARBA" id="ARBA00016937"/>
    </source>
</evidence>
<keyword evidence="6" id="KW-0378">Hydrolase</keyword>
<accession>A0A4P9ZLD5</accession>
<evidence type="ECO:0000256" key="4">
    <source>
        <dbReference type="ARBA" id="ARBA00022552"/>
    </source>
</evidence>
<dbReference type="FunFam" id="3.30.420.10:FF:000007">
    <property type="entry name" value="Interferon-stimulated exonuclease gene 20"/>
    <property type="match status" value="1"/>
</dbReference>
<dbReference type="InterPro" id="IPR037431">
    <property type="entry name" value="REX4_DEDDh_dom"/>
</dbReference>
<dbReference type="Proteomes" id="UP000268162">
    <property type="component" value="Unassembled WGS sequence"/>
</dbReference>
<evidence type="ECO:0000256" key="2">
    <source>
        <dbReference type="ARBA" id="ARBA00010489"/>
    </source>
</evidence>
<dbReference type="STRING" id="215637.A0A4P9ZLD5"/>
<dbReference type="SUPFAM" id="SSF53098">
    <property type="entry name" value="Ribonuclease H-like"/>
    <property type="match status" value="1"/>
</dbReference>
<sequence length="176" mass="19716">MDCEMVGVGPDGSESALGRISLVNFFGHTIYDRYVRPIESVTDYRTEVSGITPELLEDAPDFASVQREVASLLKSRVVVGHDLDNDFKVLMFGHPQESRRDTSKYPPLVKLGEGKRPSLKQLAATLLNLKIQTKAHSSVQDAQVAMLLYRKFKVKWDSVLLRKNKPGTENKSQVKV</sequence>
<evidence type="ECO:0000256" key="5">
    <source>
        <dbReference type="ARBA" id="ARBA00022722"/>
    </source>
</evidence>
<dbReference type="GO" id="GO:0003676">
    <property type="term" value="F:nucleic acid binding"/>
    <property type="evidence" value="ECO:0007669"/>
    <property type="project" value="InterPro"/>
</dbReference>
<evidence type="ECO:0000259" key="10">
    <source>
        <dbReference type="SMART" id="SM00479"/>
    </source>
</evidence>
<comment type="similarity">
    <text evidence="2">Belongs to the REXO4 family.</text>
</comment>
<dbReference type="CDD" id="cd06144">
    <property type="entry name" value="REX4_like"/>
    <property type="match status" value="1"/>
</dbReference>
<keyword evidence="5" id="KW-0540">Nuclease</keyword>
<evidence type="ECO:0000313" key="12">
    <source>
        <dbReference type="Proteomes" id="UP000268162"/>
    </source>
</evidence>
<keyword evidence="7" id="KW-0269">Exonuclease</keyword>
<evidence type="ECO:0000256" key="7">
    <source>
        <dbReference type="ARBA" id="ARBA00022839"/>
    </source>
</evidence>
<comment type="subcellular location">
    <subcellularLocation>
        <location evidence="1">Nucleus</location>
    </subcellularLocation>
</comment>
<dbReference type="GO" id="GO:0006364">
    <property type="term" value="P:rRNA processing"/>
    <property type="evidence" value="ECO:0007669"/>
    <property type="project" value="UniProtKB-KW"/>
</dbReference>
<dbReference type="PANTHER" id="PTHR12801:SF45">
    <property type="entry name" value="RNA EXONUCLEASE 4"/>
    <property type="match status" value="1"/>
</dbReference>
<evidence type="ECO:0000256" key="8">
    <source>
        <dbReference type="ARBA" id="ARBA00023242"/>
    </source>
</evidence>
<dbReference type="InterPro" id="IPR012337">
    <property type="entry name" value="RNaseH-like_sf"/>
</dbReference>
<dbReference type="InterPro" id="IPR036397">
    <property type="entry name" value="RNaseH_sf"/>
</dbReference>
<keyword evidence="8" id="KW-0539">Nucleus</keyword>
<comment type="function">
    <text evidence="9">Exoribonuclease involved in ribosome biosynthesis. Involved in the processing of ITS1, the internal transcribed spacer localized between the 18S and 5.8S rRNAs.</text>
</comment>
<evidence type="ECO:0000256" key="9">
    <source>
        <dbReference type="ARBA" id="ARBA00025599"/>
    </source>
</evidence>
<gene>
    <name evidence="11" type="ORF">BJ085DRAFT_43185</name>
</gene>
<keyword evidence="4" id="KW-0698">rRNA processing</keyword>
<dbReference type="PANTHER" id="PTHR12801">
    <property type="entry name" value="RNA EXONUCLEASE REXO1 / RECO3 FAMILY MEMBER-RELATED"/>
    <property type="match status" value="1"/>
</dbReference>